<dbReference type="AlphaFoldDB" id="A0A0B6ZYR8"/>
<accession>A0A0B6ZYR8</accession>
<evidence type="ECO:0000313" key="1">
    <source>
        <dbReference type="EMBL" id="CEK72890.1"/>
    </source>
</evidence>
<sequence>YGETQCNEIILHLYTILFEVTSVCSFITANTCISNPVPYFLVILLKIEASLDAIY</sequence>
<reference evidence="1" key="1">
    <citation type="submission" date="2014-12" db="EMBL/GenBank/DDBJ databases">
        <title>Insight into the proteome of Arion vulgaris.</title>
        <authorList>
            <person name="Aradska J."/>
            <person name="Bulat T."/>
            <person name="Smidak R."/>
            <person name="Sarate P."/>
            <person name="Gangsoo J."/>
            <person name="Sialana F."/>
            <person name="Bilban M."/>
            <person name="Lubec G."/>
        </authorList>
    </citation>
    <scope>NUCLEOTIDE SEQUENCE</scope>
    <source>
        <tissue evidence="1">Skin</tissue>
    </source>
</reference>
<proteinExistence type="predicted"/>
<feature type="non-terminal residue" evidence="1">
    <location>
        <position position="1"/>
    </location>
</feature>
<dbReference type="EMBL" id="HACG01026025">
    <property type="protein sequence ID" value="CEK72890.1"/>
    <property type="molecule type" value="Transcribed_RNA"/>
</dbReference>
<protein>
    <submittedName>
        <fullName evidence="1">Uncharacterized protein</fullName>
    </submittedName>
</protein>
<name>A0A0B6ZYR8_9EUPU</name>
<organism evidence="1">
    <name type="scientific">Arion vulgaris</name>
    <dbReference type="NCBI Taxonomy" id="1028688"/>
    <lineage>
        <taxon>Eukaryota</taxon>
        <taxon>Metazoa</taxon>
        <taxon>Spiralia</taxon>
        <taxon>Lophotrochozoa</taxon>
        <taxon>Mollusca</taxon>
        <taxon>Gastropoda</taxon>
        <taxon>Heterobranchia</taxon>
        <taxon>Euthyneura</taxon>
        <taxon>Panpulmonata</taxon>
        <taxon>Eupulmonata</taxon>
        <taxon>Stylommatophora</taxon>
        <taxon>Helicina</taxon>
        <taxon>Arionoidea</taxon>
        <taxon>Arionidae</taxon>
        <taxon>Arion</taxon>
    </lineage>
</organism>
<gene>
    <name evidence="1" type="primary">ORF84429</name>
</gene>